<evidence type="ECO:0000313" key="2">
    <source>
        <dbReference type="EMBL" id="QKJ86688.1"/>
    </source>
</evidence>
<accession>A0A6M8U7K1</accession>
<feature type="domain" description="Cyanophage baseplate Pam3 plug gp18" evidence="1">
    <location>
        <begin position="2"/>
        <end position="100"/>
    </location>
</feature>
<dbReference type="EMBL" id="CP054212">
    <property type="protein sequence ID" value="QKJ86688.1"/>
    <property type="molecule type" value="Genomic_DNA"/>
</dbReference>
<dbReference type="Pfam" id="PF22479">
    <property type="entry name" value="Pam3_gp18"/>
    <property type="match status" value="1"/>
</dbReference>
<proteinExistence type="predicted"/>
<dbReference type="KEGG" id="pmak:PMPD1_1738"/>
<dbReference type="AlphaFoldDB" id="A0A6M8U7K1"/>
<keyword evidence="3" id="KW-1185">Reference proteome</keyword>
<name>A0A6M8U7K1_9GAMM</name>
<protein>
    <recommendedName>
        <fullName evidence="1">Cyanophage baseplate Pam3 plug gp18 domain-containing protein</fullName>
    </recommendedName>
</protein>
<dbReference type="Proteomes" id="UP000505325">
    <property type="component" value="Chromosome"/>
</dbReference>
<evidence type="ECO:0000259" key="1">
    <source>
        <dbReference type="Pfam" id="PF22479"/>
    </source>
</evidence>
<gene>
    <name evidence="2" type="ORF">PMPD1_1738</name>
</gene>
<sequence>MITVNFLSGYPDQTVDMAINEQTFTLRIKWNERFSFWSLSIYDRQFTPIVSGIKMVRDYPLTRHLSLNGINGDFIFMRNFGVKEQASFNSIDNDFSLVYLAGDEIDAAISESS</sequence>
<dbReference type="RefSeq" id="WP_173633692.1">
    <property type="nucleotide sequence ID" value="NZ_CP054212.1"/>
</dbReference>
<organism evidence="2 3">
    <name type="scientific">Paramixta manurensis</name>
    <dbReference type="NCBI Taxonomy" id="2740817"/>
    <lineage>
        <taxon>Bacteria</taxon>
        <taxon>Pseudomonadati</taxon>
        <taxon>Pseudomonadota</taxon>
        <taxon>Gammaproteobacteria</taxon>
        <taxon>Enterobacterales</taxon>
        <taxon>Erwiniaceae</taxon>
        <taxon>Paramixta</taxon>
    </lineage>
</organism>
<dbReference type="InterPro" id="IPR054252">
    <property type="entry name" value="Pam3_gp18"/>
</dbReference>
<evidence type="ECO:0000313" key="3">
    <source>
        <dbReference type="Proteomes" id="UP000505325"/>
    </source>
</evidence>
<reference evidence="2 3" key="1">
    <citation type="submission" date="2020-06" db="EMBL/GenBank/DDBJ databases">
        <title>Genome sequence of Paramixta manurensis strain PD-1.</title>
        <authorList>
            <person name="Lee C.W."/>
            <person name="Kim J."/>
        </authorList>
    </citation>
    <scope>NUCLEOTIDE SEQUENCE [LARGE SCALE GENOMIC DNA]</scope>
    <source>
        <strain evidence="2 3">PD-1</strain>
    </source>
</reference>